<proteinExistence type="predicted"/>
<feature type="region of interest" description="Disordered" evidence="1">
    <location>
        <begin position="118"/>
        <end position="148"/>
    </location>
</feature>
<name>A0A3N4LQM6_9PEZI</name>
<evidence type="ECO:0000313" key="4">
    <source>
        <dbReference type="Proteomes" id="UP000267821"/>
    </source>
</evidence>
<feature type="chain" id="PRO_5017958338" evidence="2">
    <location>
        <begin position="27"/>
        <end position="186"/>
    </location>
</feature>
<protein>
    <submittedName>
        <fullName evidence="3">Uncharacterized protein</fullName>
    </submittedName>
</protein>
<evidence type="ECO:0000256" key="2">
    <source>
        <dbReference type="SAM" id="SignalP"/>
    </source>
</evidence>
<keyword evidence="2" id="KW-0732">Signal</keyword>
<feature type="compositionally biased region" description="Low complexity" evidence="1">
    <location>
        <begin position="121"/>
        <end position="148"/>
    </location>
</feature>
<organism evidence="3 4">
    <name type="scientific">Terfezia boudieri ATCC MYA-4762</name>
    <dbReference type="NCBI Taxonomy" id="1051890"/>
    <lineage>
        <taxon>Eukaryota</taxon>
        <taxon>Fungi</taxon>
        <taxon>Dikarya</taxon>
        <taxon>Ascomycota</taxon>
        <taxon>Pezizomycotina</taxon>
        <taxon>Pezizomycetes</taxon>
        <taxon>Pezizales</taxon>
        <taxon>Pezizaceae</taxon>
        <taxon>Terfezia</taxon>
    </lineage>
</organism>
<reference evidence="3 4" key="1">
    <citation type="journal article" date="2018" name="Nat. Ecol. Evol.">
        <title>Pezizomycetes genomes reveal the molecular basis of ectomycorrhizal truffle lifestyle.</title>
        <authorList>
            <person name="Murat C."/>
            <person name="Payen T."/>
            <person name="Noel B."/>
            <person name="Kuo A."/>
            <person name="Morin E."/>
            <person name="Chen J."/>
            <person name="Kohler A."/>
            <person name="Krizsan K."/>
            <person name="Balestrini R."/>
            <person name="Da Silva C."/>
            <person name="Montanini B."/>
            <person name="Hainaut M."/>
            <person name="Levati E."/>
            <person name="Barry K.W."/>
            <person name="Belfiori B."/>
            <person name="Cichocki N."/>
            <person name="Clum A."/>
            <person name="Dockter R.B."/>
            <person name="Fauchery L."/>
            <person name="Guy J."/>
            <person name="Iotti M."/>
            <person name="Le Tacon F."/>
            <person name="Lindquist E.A."/>
            <person name="Lipzen A."/>
            <person name="Malagnac F."/>
            <person name="Mello A."/>
            <person name="Molinier V."/>
            <person name="Miyauchi S."/>
            <person name="Poulain J."/>
            <person name="Riccioni C."/>
            <person name="Rubini A."/>
            <person name="Sitrit Y."/>
            <person name="Splivallo R."/>
            <person name="Traeger S."/>
            <person name="Wang M."/>
            <person name="Zifcakova L."/>
            <person name="Wipf D."/>
            <person name="Zambonelli A."/>
            <person name="Paolocci F."/>
            <person name="Nowrousian M."/>
            <person name="Ottonello S."/>
            <person name="Baldrian P."/>
            <person name="Spatafora J.W."/>
            <person name="Henrissat B."/>
            <person name="Nagy L.G."/>
            <person name="Aury J.M."/>
            <person name="Wincker P."/>
            <person name="Grigoriev I.V."/>
            <person name="Bonfante P."/>
            <person name="Martin F.M."/>
        </authorList>
    </citation>
    <scope>NUCLEOTIDE SEQUENCE [LARGE SCALE GENOMIC DNA]</scope>
    <source>
        <strain evidence="3 4">ATCC MYA-4762</strain>
    </source>
</reference>
<accession>A0A3N4LQM6</accession>
<dbReference type="AlphaFoldDB" id="A0A3N4LQM6"/>
<dbReference type="OrthoDB" id="5398581at2759"/>
<evidence type="ECO:0000256" key="1">
    <source>
        <dbReference type="SAM" id="MobiDB-lite"/>
    </source>
</evidence>
<dbReference type="Proteomes" id="UP000267821">
    <property type="component" value="Unassembled WGS sequence"/>
</dbReference>
<keyword evidence="4" id="KW-1185">Reference proteome</keyword>
<evidence type="ECO:0000313" key="3">
    <source>
        <dbReference type="EMBL" id="RPB25146.1"/>
    </source>
</evidence>
<feature type="signal peptide" evidence="2">
    <location>
        <begin position="1"/>
        <end position="26"/>
    </location>
</feature>
<gene>
    <name evidence="3" type="ORF">L211DRAFT_867566</name>
</gene>
<dbReference type="InParanoid" id="A0A3N4LQM6"/>
<dbReference type="EMBL" id="ML121539">
    <property type="protein sequence ID" value="RPB25146.1"/>
    <property type="molecule type" value="Genomic_DNA"/>
</dbReference>
<sequence length="186" mass="19756">MHSAAFNTLPTALLLLISILLQQSLGEQEFVNILAKLDPNSPEYAKCMQNECAPYLNVTSVCDALKTDGNYTWDEKIAQQNFLRCACSSPQYLPGLQICEDCTGNNTYASKKSECDAREGAPTTTKTPSTSATITSAPTKTTTKSTATEKSSGVRVVSVLGLWTGDAGYVLSGSLFGIAAVLTGIL</sequence>